<organism evidence="1 2">
    <name type="scientific">Champsocephalus esox</name>
    <name type="common">pike icefish</name>
    <dbReference type="NCBI Taxonomy" id="159716"/>
    <lineage>
        <taxon>Eukaryota</taxon>
        <taxon>Metazoa</taxon>
        <taxon>Chordata</taxon>
        <taxon>Craniata</taxon>
        <taxon>Vertebrata</taxon>
        <taxon>Euteleostomi</taxon>
        <taxon>Actinopterygii</taxon>
        <taxon>Neopterygii</taxon>
        <taxon>Teleostei</taxon>
        <taxon>Neoteleostei</taxon>
        <taxon>Acanthomorphata</taxon>
        <taxon>Eupercaria</taxon>
        <taxon>Perciformes</taxon>
        <taxon>Notothenioidei</taxon>
        <taxon>Channichthyidae</taxon>
        <taxon>Champsocephalus</taxon>
    </lineage>
</organism>
<accession>A0AAN8GXW7</accession>
<sequence length="75" mass="7961">MVTCHCFSAAAPHGTKALWIDEGERGVGSGWSKTCTRSSSALWKPEWGPASAQRDCGGTESAGWRYGEGELLDGD</sequence>
<evidence type="ECO:0000313" key="1">
    <source>
        <dbReference type="EMBL" id="KAK5895461.1"/>
    </source>
</evidence>
<comment type="caution">
    <text evidence="1">The sequence shown here is derived from an EMBL/GenBank/DDBJ whole genome shotgun (WGS) entry which is preliminary data.</text>
</comment>
<evidence type="ECO:0000313" key="2">
    <source>
        <dbReference type="Proteomes" id="UP001335648"/>
    </source>
</evidence>
<protein>
    <submittedName>
        <fullName evidence="1">Uncharacterized protein</fullName>
    </submittedName>
</protein>
<proteinExistence type="predicted"/>
<dbReference type="AlphaFoldDB" id="A0AAN8GXW7"/>
<reference evidence="1 2" key="1">
    <citation type="journal article" date="2023" name="Mol. Biol. Evol.">
        <title>Genomics of Secondarily Temperate Adaptation in the Only Non-Antarctic Icefish.</title>
        <authorList>
            <person name="Rivera-Colon A.G."/>
            <person name="Rayamajhi N."/>
            <person name="Minhas B.F."/>
            <person name="Madrigal G."/>
            <person name="Bilyk K.T."/>
            <person name="Yoon V."/>
            <person name="Hune M."/>
            <person name="Gregory S."/>
            <person name="Cheng C.H.C."/>
            <person name="Catchen J.M."/>
        </authorList>
    </citation>
    <scope>NUCLEOTIDE SEQUENCE [LARGE SCALE GENOMIC DNA]</scope>
    <source>
        <strain evidence="1">JC2023a</strain>
    </source>
</reference>
<dbReference type="Proteomes" id="UP001335648">
    <property type="component" value="Unassembled WGS sequence"/>
</dbReference>
<gene>
    <name evidence="1" type="ORF">CesoFtcFv8_012053</name>
</gene>
<keyword evidence="2" id="KW-1185">Reference proteome</keyword>
<name>A0AAN8GXW7_9TELE</name>
<dbReference type="EMBL" id="JAULUE010002054">
    <property type="protein sequence ID" value="KAK5895461.1"/>
    <property type="molecule type" value="Genomic_DNA"/>
</dbReference>